<dbReference type="AlphaFoldDB" id="A0AAU9VHS7"/>
<dbReference type="PROSITE" id="PS51071">
    <property type="entry name" value="HTH_RPIR"/>
    <property type="match status" value="1"/>
</dbReference>
<evidence type="ECO:0000313" key="8">
    <source>
        <dbReference type="Proteomes" id="UP001154095"/>
    </source>
</evidence>
<reference evidence="7" key="1">
    <citation type="submission" date="2022-04" db="EMBL/GenBank/DDBJ databases">
        <authorList>
            <person name="Forde T."/>
        </authorList>
    </citation>
    <scope>NUCLEOTIDE SEQUENCE</scope>
    <source>
        <strain evidence="7">A18Y016a</strain>
        <strain evidence="6">A18Y020d</strain>
    </source>
</reference>
<dbReference type="InterPro" id="IPR036388">
    <property type="entry name" value="WH-like_DNA-bd_sf"/>
</dbReference>
<dbReference type="InterPro" id="IPR035472">
    <property type="entry name" value="RpiR-like_SIS"/>
</dbReference>
<evidence type="ECO:0000259" key="4">
    <source>
        <dbReference type="PROSITE" id="PS51071"/>
    </source>
</evidence>
<evidence type="ECO:0000256" key="1">
    <source>
        <dbReference type="ARBA" id="ARBA00023015"/>
    </source>
</evidence>
<dbReference type="GO" id="GO:0003700">
    <property type="term" value="F:DNA-binding transcription factor activity"/>
    <property type="evidence" value="ECO:0007669"/>
    <property type="project" value="InterPro"/>
</dbReference>
<dbReference type="PROSITE" id="PS51464">
    <property type="entry name" value="SIS"/>
    <property type="match status" value="1"/>
</dbReference>
<evidence type="ECO:0000313" key="7">
    <source>
        <dbReference type="EMBL" id="CAH2761481.1"/>
    </source>
</evidence>
<dbReference type="InterPro" id="IPR047640">
    <property type="entry name" value="RpiR-like"/>
</dbReference>
<dbReference type="InterPro" id="IPR001347">
    <property type="entry name" value="SIS_dom"/>
</dbReference>
<dbReference type="Proteomes" id="UP001154095">
    <property type="component" value="Chromosome"/>
</dbReference>
<dbReference type="Proteomes" id="UP001154111">
    <property type="component" value="Chromosome"/>
</dbReference>
<dbReference type="PANTHER" id="PTHR30514:SF10">
    <property type="entry name" value="MURR_RPIR FAMILY TRANSCRIPTIONAL REGULATOR"/>
    <property type="match status" value="1"/>
</dbReference>
<dbReference type="CDD" id="cd05013">
    <property type="entry name" value="SIS_RpiR"/>
    <property type="match status" value="1"/>
</dbReference>
<proteinExistence type="predicted"/>
<evidence type="ECO:0000313" key="9">
    <source>
        <dbReference type="Proteomes" id="UP001154111"/>
    </source>
</evidence>
<dbReference type="Pfam" id="PF01418">
    <property type="entry name" value="HTH_6"/>
    <property type="match status" value="1"/>
</dbReference>
<name>A0AAU9VHS7_9FIRM</name>
<feature type="domain" description="SIS" evidence="5">
    <location>
        <begin position="125"/>
        <end position="266"/>
    </location>
</feature>
<accession>A0AAU9VHS7</accession>
<dbReference type="RefSeq" id="WP_254007340.1">
    <property type="nucleotide sequence ID" value="NZ_OW659477.1"/>
</dbReference>
<dbReference type="InterPro" id="IPR046348">
    <property type="entry name" value="SIS_dom_sf"/>
</dbReference>
<keyword evidence="3" id="KW-0804">Transcription</keyword>
<dbReference type="InterPro" id="IPR009057">
    <property type="entry name" value="Homeodomain-like_sf"/>
</dbReference>
<protein>
    <submittedName>
        <fullName evidence="7">MurR/RpiR family transcriptional regulator</fullName>
    </submittedName>
</protein>
<dbReference type="PANTHER" id="PTHR30514">
    <property type="entry name" value="GLUCOKINASE"/>
    <property type="match status" value="1"/>
</dbReference>
<keyword evidence="2" id="KW-0238">DNA-binding</keyword>
<gene>
    <name evidence="7" type="primary">hexR</name>
    <name evidence="7" type="ORF">ERYAMS2_00730</name>
    <name evidence="6" type="ORF">ERYAMS_00436</name>
</gene>
<evidence type="ECO:0000259" key="5">
    <source>
        <dbReference type="PROSITE" id="PS51464"/>
    </source>
</evidence>
<dbReference type="InterPro" id="IPR000281">
    <property type="entry name" value="HTH_RpiR"/>
</dbReference>
<dbReference type="GO" id="GO:0097367">
    <property type="term" value="F:carbohydrate derivative binding"/>
    <property type="evidence" value="ECO:0007669"/>
    <property type="project" value="InterPro"/>
</dbReference>
<keyword evidence="1" id="KW-0805">Transcription regulation</keyword>
<dbReference type="EMBL" id="OW659477">
    <property type="protein sequence ID" value="CAH2761481.1"/>
    <property type="molecule type" value="Genomic_DNA"/>
</dbReference>
<sequence length="287" mass="32990">MLLINRIKNSTQLSDTESKIAQYILENPQLVTQLTIHELSETTYASASTITRFCRKMKTEGFSDFKVKLASELSSFSITENRIRDDVPFKKNQTSAEIVQSILSLNYQSMNDTYNNMDLEQLDRIAHKIYHTPHIYLYGSGQSLILAQDFQYKLFRIELDCNLETSLGFQSLKANTQPLDSIALIISYYGQNEHNKTIADSLVERNIPYILITGPLNNPLCTHATEVVHVSPQEELVTKMASFSSRTSMQLVLDFIYALIFAIDYEKNQEIIEQHPWYIKKDSNPRN</sequence>
<dbReference type="Gene3D" id="1.10.10.10">
    <property type="entry name" value="Winged helix-like DNA-binding domain superfamily/Winged helix DNA-binding domain"/>
    <property type="match status" value="1"/>
</dbReference>
<dbReference type="GO" id="GO:0003677">
    <property type="term" value="F:DNA binding"/>
    <property type="evidence" value="ECO:0007669"/>
    <property type="project" value="UniProtKB-KW"/>
</dbReference>
<evidence type="ECO:0000256" key="3">
    <source>
        <dbReference type="ARBA" id="ARBA00023163"/>
    </source>
</evidence>
<evidence type="ECO:0000313" key="6">
    <source>
        <dbReference type="EMBL" id="CAH2761478.1"/>
    </source>
</evidence>
<keyword evidence="8" id="KW-1185">Reference proteome</keyword>
<dbReference type="Pfam" id="PF01380">
    <property type="entry name" value="SIS"/>
    <property type="match status" value="1"/>
</dbReference>
<evidence type="ECO:0000256" key="2">
    <source>
        <dbReference type="ARBA" id="ARBA00023125"/>
    </source>
</evidence>
<dbReference type="SUPFAM" id="SSF46689">
    <property type="entry name" value="Homeodomain-like"/>
    <property type="match status" value="1"/>
</dbReference>
<organism evidence="7 9">
    <name type="scientific">Erysipelothrix amsterdamensis</name>
    <dbReference type="NCBI Taxonomy" id="2929157"/>
    <lineage>
        <taxon>Bacteria</taxon>
        <taxon>Bacillati</taxon>
        <taxon>Bacillota</taxon>
        <taxon>Erysipelotrichia</taxon>
        <taxon>Erysipelotrichales</taxon>
        <taxon>Erysipelotrichaceae</taxon>
        <taxon>Erysipelothrix</taxon>
    </lineage>
</organism>
<dbReference type="GO" id="GO:1901135">
    <property type="term" value="P:carbohydrate derivative metabolic process"/>
    <property type="evidence" value="ECO:0007669"/>
    <property type="project" value="InterPro"/>
</dbReference>
<feature type="domain" description="HTH rpiR-type" evidence="4">
    <location>
        <begin position="1"/>
        <end position="76"/>
    </location>
</feature>
<dbReference type="Gene3D" id="3.40.50.10490">
    <property type="entry name" value="Glucose-6-phosphate isomerase like protein, domain 1"/>
    <property type="match status" value="1"/>
</dbReference>
<dbReference type="EMBL" id="OW659496">
    <property type="protein sequence ID" value="CAH2761478.1"/>
    <property type="molecule type" value="Genomic_DNA"/>
</dbReference>
<dbReference type="SUPFAM" id="SSF53697">
    <property type="entry name" value="SIS domain"/>
    <property type="match status" value="1"/>
</dbReference>